<dbReference type="GO" id="GO:0016787">
    <property type="term" value="F:hydrolase activity"/>
    <property type="evidence" value="ECO:0007669"/>
    <property type="project" value="UniProtKB-KW"/>
</dbReference>
<keyword evidence="1" id="KW-0963">Cytoplasm</keyword>
<dbReference type="Gene3D" id="1.20.120.450">
    <property type="entry name" value="dinb family like domain"/>
    <property type="match status" value="1"/>
</dbReference>
<reference evidence="7" key="1">
    <citation type="journal article" date="2019" name="Int. J. Syst. Evol. Microbiol.">
        <title>The Global Catalogue of Microorganisms (GCM) 10K type strain sequencing project: providing services to taxonomists for standard genome sequencing and annotation.</title>
        <authorList>
            <consortium name="The Broad Institute Genomics Platform"/>
            <consortium name="The Broad Institute Genome Sequencing Center for Infectious Disease"/>
            <person name="Wu L."/>
            <person name="Ma J."/>
        </authorList>
    </citation>
    <scope>NUCLEOTIDE SEQUENCE [LARGE SCALE GENOMIC DNA]</scope>
    <source>
        <strain evidence="7">CGMCC 1.15111</strain>
    </source>
</reference>
<evidence type="ECO:0000256" key="4">
    <source>
        <dbReference type="ARBA" id="ARBA00022833"/>
    </source>
</evidence>
<keyword evidence="3 6" id="KW-0378">Hydrolase</keyword>
<dbReference type="Pfam" id="PF12867">
    <property type="entry name" value="DinB_2"/>
    <property type="match status" value="1"/>
</dbReference>
<organism evidence="6 7">
    <name type="scientific">Roseivirga thermotolerans</name>
    <dbReference type="NCBI Taxonomy" id="1758176"/>
    <lineage>
        <taxon>Bacteria</taxon>
        <taxon>Pseudomonadati</taxon>
        <taxon>Bacteroidota</taxon>
        <taxon>Cytophagia</taxon>
        <taxon>Cytophagales</taxon>
        <taxon>Roseivirgaceae</taxon>
        <taxon>Roseivirga</taxon>
    </lineage>
</organism>
<keyword evidence="4" id="KW-0862">Zinc</keyword>
<evidence type="ECO:0000256" key="2">
    <source>
        <dbReference type="ARBA" id="ARBA00022723"/>
    </source>
</evidence>
<dbReference type="NCBIfam" id="NF009807">
    <property type="entry name" value="PRK13291.1"/>
    <property type="match status" value="1"/>
</dbReference>
<dbReference type="InterPro" id="IPR024775">
    <property type="entry name" value="DinB-like"/>
</dbReference>
<name>A0ABQ3I5C3_9BACT</name>
<keyword evidence="7" id="KW-1185">Reference proteome</keyword>
<accession>A0ABQ3I5C3</accession>
<proteinExistence type="inferred from homology"/>
<gene>
    <name evidence="6" type="primary">yfiT</name>
    <name evidence="6" type="ORF">GCM10011340_13050</name>
</gene>
<feature type="domain" description="DinB-like" evidence="5">
    <location>
        <begin position="31"/>
        <end position="168"/>
    </location>
</feature>
<dbReference type="RefSeq" id="WP_189629427.1">
    <property type="nucleotide sequence ID" value="NZ_BNAG01000002.1"/>
</dbReference>
<dbReference type="Proteomes" id="UP000658258">
    <property type="component" value="Unassembled WGS sequence"/>
</dbReference>
<dbReference type="HAMAP" id="MF_01256">
    <property type="entry name" value="YfiT_hydrol"/>
    <property type="match status" value="1"/>
</dbReference>
<dbReference type="EMBL" id="BNAG01000002">
    <property type="protein sequence ID" value="GHE59734.1"/>
    <property type="molecule type" value="Genomic_DNA"/>
</dbReference>
<protein>
    <submittedName>
        <fullName evidence="6">Metal-dependent hydrolase YfiT</fullName>
    </submittedName>
</protein>
<keyword evidence="2" id="KW-0479">Metal-binding</keyword>
<dbReference type="SUPFAM" id="SSF109854">
    <property type="entry name" value="DinB/YfiT-like putative metalloenzymes"/>
    <property type="match status" value="1"/>
</dbReference>
<comment type="caution">
    <text evidence="6">The sequence shown here is derived from an EMBL/GenBank/DDBJ whole genome shotgun (WGS) entry which is preliminary data.</text>
</comment>
<sequence length="177" mass="20613">MNNEQLSYPIGRFSPPTRIDTAIINTWIATIEEAPQRYEQAVAGMTDTQLDTPYRADGWTVRQVVHHVADSHMNSYIRFHWALTEPNPTIKAYDEKSWAALSYQKKVPVSISLQLLENLHKRWAILLRALSPEELEKTFVHPETGKINVLKEVVGLYAWHSEHHLHHILRLKERMGW</sequence>
<evidence type="ECO:0000256" key="1">
    <source>
        <dbReference type="ARBA" id="ARBA00022490"/>
    </source>
</evidence>
<evidence type="ECO:0000313" key="7">
    <source>
        <dbReference type="Proteomes" id="UP000658258"/>
    </source>
</evidence>
<dbReference type="InterPro" id="IPR034660">
    <property type="entry name" value="DinB/YfiT-like"/>
</dbReference>
<evidence type="ECO:0000256" key="3">
    <source>
        <dbReference type="ARBA" id="ARBA00022801"/>
    </source>
</evidence>
<evidence type="ECO:0000259" key="5">
    <source>
        <dbReference type="Pfam" id="PF12867"/>
    </source>
</evidence>
<evidence type="ECO:0000313" key="6">
    <source>
        <dbReference type="EMBL" id="GHE59734.1"/>
    </source>
</evidence>
<dbReference type="InterPro" id="IPR023774">
    <property type="entry name" value="Put_metal_dep_hydrolase_YfiT"/>
</dbReference>